<reference evidence="2" key="1">
    <citation type="submission" date="2014-02" db="EMBL/GenBank/DDBJ databases">
        <title>Expanding our view of genomic diversity in Candidatus Accumulibacter clades.</title>
        <authorList>
            <person name="Skennerton C.T."/>
            <person name="Barr J.J."/>
            <person name="Slater F.R."/>
            <person name="Bond P.L."/>
            <person name="Tyson G.W."/>
        </authorList>
    </citation>
    <scope>NUCLEOTIDE SEQUENCE [LARGE SCALE GENOMIC DNA]</scope>
</reference>
<name>A0A011QMP5_ACCRE</name>
<sequence length="118" mass="12679">MTTPYPNAVLDDKDLQEKLAAINPKYGPWVTRVAGEVWGLPLLDQKTKALIALTTDVVNQSPLGGSGSAFAAHVHIAMAQGASREEIEELFLFLTVYAGFNKMVGCFAALNDLLDAKS</sequence>
<dbReference type="eggNOG" id="COG0599">
    <property type="taxonomic scope" value="Bacteria"/>
</dbReference>
<dbReference type="Gene3D" id="1.20.1290.10">
    <property type="entry name" value="AhpD-like"/>
    <property type="match status" value="1"/>
</dbReference>
<organism evidence="2 3">
    <name type="scientific">Accumulibacter regalis</name>
    <dbReference type="NCBI Taxonomy" id="522306"/>
    <lineage>
        <taxon>Bacteria</taxon>
        <taxon>Pseudomonadati</taxon>
        <taxon>Pseudomonadota</taxon>
        <taxon>Betaproteobacteria</taxon>
        <taxon>Candidatus Accumulibacter</taxon>
    </lineage>
</organism>
<dbReference type="PANTHER" id="PTHR33570:SF2">
    <property type="entry name" value="CARBOXYMUCONOLACTONE DECARBOXYLASE-LIKE DOMAIN-CONTAINING PROTEIN"/>
    <property type="match status" value="1"/>
</dbReference>
<feature type="domain" description="Carboxymuconolactone decarboxylase-like" evidence="1">
    <location>
        <begin position="25"/>
        <end position="111"/>
    </location>
</feature>
<evidence type="ECO:0000259" key="1">
    <source>
        <dbReference type="Pfam" id="PF02627"/>
    </source>
</evidence>
<dbReference type="STRING" id="1454004.AW11_00459"/>
<protein>
    <submittedName>
        <fullName evidence="2">4-carboxymuconolactone decarboxylase</fullName>
    </submittedName>
</protein>
<dbReference type="AlphaFoldDB" id="A0A011QMP5"/>
<proteinExistence type="predicted"/>
<comment type="caution">
    <text evidence="2">The sequence shown here is derived from an EMBL/GenBank/DDBJ whole genome shotgun (WGS) entry which is preliminary data.</text>
</comment>
<dbReference type="InterPro" id="IPR003779">
    <property type="entry name" value="CMD-like"/>
</dbReference>
<dbReference type="PANTHER" id="PTHR33570">
    <property type="entry name" value="4-CARBOXYMUCONOLACTONE DECARBOXYLASE FAMILY PROTEIN"/>
    <property type="match status" value="1"/>
</dbReference>
<dbReference type="EMBL" id="JEMY01000004">
    <property type="protein sequence ID" value="EXI90602.1"/>
    <property type="molecule type" value="Genomic_DNA"/>
</dbReference>
<dbReference type="Proteomes" id="UP000022141">
    <property type="component" value="Unassembled WGS sequence"/>
</dbReference>
<dbReference type="SUPFAM" id="SSF69118">
    <property type="entry name" value="AhpD-like"/>
    <property type="match status" value="1"/>
</dbReference>
<accession>A0A011QMP5</accession>
<keyword evidence="3" id="KW-1185">Reference proteome</keyword>
<dbReference type="GO" id="GO:0051920">
    <property type="term" value="F:peroxiredoxin activity"/>
    <property type="evidence" value="ECO:0007669"/>
    <property type="project" value="InterPro"/>
</dbReference>
<dbReference type="InterPro" id="IPR052512">
    <property type="entry name" value="4CMD/NDH-1_regulator"/>
</dbReference>
<gene>
    <name evidence="2" type="ORF">AW11_00459</name>
</gene>
<dbReference type="Pfam" id="PF02627">
    <property type="entry name" value="CMD"/>
    <property type="match status" value="1"/>
</dbReference>
<dbReference type="PATRIC" id="fig|1454004.3.peg.472"/>
<evidence type="ECO:0000313" key="2">
    <source>
        <dbReference type="EMBL" id="EXI90602.1"/>
    </source>
</evidence>
<dbReference type="InterPro" id="IPR029032">
    <property type="entry name" value="AhpD-like"/>
</dbReference>
<evidence type="ECO:0000313" key="3">
    <source>
        <dbReference type="Proteomes" id="UP000022141"/>
    </source>
</evidence>